<organism evidence="4 5">
    <name type="scientific">Mycolicibacterium arenosum</name>
    <dbReference type="NCBI Taxonomy" id="2952157"/>
    <lineage>
        <taxon>Bacteria</taxon>
        <taxon>Bacillati</taxon>
        <taxon>Actinomycetota</taxon>
        <taxon>Actinomycetes</taxon>
        <taxon>Mycobacteriales</taxon>
        <taxon>Mycobacteriaceae</taxon>
        <taxon>Mycolicibacterium</taxon>
    </lineage>
</organism>
<gene>
    <name evidence="4" type="ORF">NM203_26940</name>
</gene>
<dbReference type="InterPro" id="IPR029016">
    <property type="entry name" value="GAF-like_dom_sf"/>
</dbReference>
<evidence type="ECO:0000256" key="2">
    <source>
        <dbReference type="ARBA" id="ARBA00023163"/>
    </source>
</evidence>
<dbReference type="RefSeq" id="WP_255063682.1">
    <property type="nucleotide sequence ID" value="NZ_JANDBD010000013.1"/>
</dbReference>
<sequence length="235" mass="24587">MSAISGKFMAALAGYPDGSLTADAVSVCCVAVLPVDSAAIGVSAPSSTWEPLGASDETATRLQAQQILAGEGPAFDALAHCVPVLVGDVSAEFDRWPGFVTALDGYARGALFAFPLLIGAISVGVLELSRNEPVPLERAEVADVVAVADIVTTILLTRSEPVDGDPPGGEAWWAPSPSSVEIHQATGMVVAQLSVSPRIAYLRLRAHAFATDRPLHEVARAVIDRRLRFDSDNES</sequence>
<evidence type="ECO:0000313" key="5">
    <source>
        <dbReference type="Proteomes" id="UP001651690"/>
    </source>
</evidence>
<dbReference type="SMART" id="SM01012">
    <property type="entry name" value="ANTAR"/>
    <property type="match status" value="1"/>
</dbReference>
<proteinExistence type="predicted"/>
<reference evidence="4 5" key="1">
    <citation type="submission" date="2022-06" db="EMBL/GenBank/DDBJ databases">
        <title>Mycolicibacterium sp. CAU 1645 isolated from seawater.</title>
        <authorList>
            <person name="Kim W."/>
        </authorList>
    </citation>
    <scope>NUCLEOTIDE SEQUENCE [LARGE SCALE GENOMIC DNA]</scope>
    <source>
        <strain evidence="4 5">CAU 1645</strain>
    </source>
</reference>
<keyword evidence="5" id="KW-1185">Reference proteome</keyword>
<evidence type="ECO:0000313" key="4">
    <source>
        <dbReference type="EMBL" id="MCP9275834.1"/>
    </source>
</evidence>
<dbReference type="EMBL" id="JANDBD010000013">
    <property type="protein sequence ID" value="MCP9275834.1"/>
    <property type="molecule type" value="Genomic_DNA"/>
</dbReference>
<dbReference type="SUPFAM" id="SSF55781">
    <property type="entry name" value="GAF domain-like"/>
    <property type="match status" value="1"/>
</dbReference>
<dbReference type="Gene3D" id="1.10.10.10">
    <property type="entry name" value="Winged helix-like DNA-binding domain superfamily/Winged helix DNA-binding domain"/>
    <property type="match status" value="1"/>
</dbReference>
<feature type="domain" description="ANTAR" evidence="3">
    <location>
        <begin position="147"/>
        <end position="223"/>
    </location>
</feature>
<dbReference type="InterPro" id="IPR005561">
    <property type="entry name" value="ANTAR"/>
</dbReference>
<dbReference type="Pfam" id="PF03861">
    <property type="entry name" value="ANTAR"/>
    <property type="match status" value="1"/>
</dbReference>
<accession>A0ABT1MCB5</accession>
<dbReference type="Proteomes" id="UP001651690">
    <property type="component" value="Unassembled WGS sequence"/>
</dbReference>
<protein>
    <submittedName>
        <fullName evidence="4">ANTAR domain-containing protein</fullName>
    </submittedName>
</protein>
<keyword evidence="1" id="KW-0805">Transcription regulation</keyword>
<dbReference type="Gene3D" id="3.30.450.40">
    <property type="match status" value="1"/>
</dbReference>
<keyword evidence="2" id="KW-0804">Transcription</keyword>
<evidence type="ECO:0000256" key="1">
    <source>
        <dbReference type="ARBA" id="ARBA00023015"/>
    </source>
</evidence>
<dbReference type="InterPro" id="IPR036388">
    <property type="entry name" value="WH-like_DNA-bd_sf"/>
</dbReference>
<name>A0ABT1MCB5_9MYCO</name>
<comment type="caution">
    <text evidence="4">The sequence shown here is derived from an EMBL/GenBank/DDBJ whole genome shotgun (WGS) entry which is preliminary data.</text>
</comment>
<evidence type="ECO:0000259" key="3">
    <source>
        <dbReference type="SMART" id="SM01012"/>
    </source>
</evidence>